<dbReference type="PANTHER" id="PTHR33909">
    <property type="entry name" value="SEC TRANSLOCON ACCESSORY COMPLEX SUBUNIT YAJC"/>
    <property type="match status" value="1"/>
</dbReference>
<evidence type="ECO:0000256" key="10">
    <source>
        <dbReference type="SAM" id="MobiDB-lite"/>
    </source>
</evidence>
<feature type="transmembrane region" description="Helical" evidence="11">
    <location>
        <begin position="12"/>
        <end position="28"/>
    </location>
</feature>
<evidence type="ECO:0000256" key="1">
    <source>
        <dbReference type="ARBA" id="ARBA00004162"/>
    </source>
</evidence>
<accession>A0ABS9EMD7</accession>
<protein>
    <submittedName>
        <fullName evidence="12">Preprotein translocase subunit YajC</fullName>
    </submittedName>
</protein>
<dbReference type="EMBL" id="JAKGUD010000001">
    <property type="protein sequence ID" value="MCF4141436.1"/>
    <property type="molecule type" value="Genomic_DNA"/>
</dbReference>
<dbReference type="Pfam" id="PF02699">
    <property type="entry name" value="YajC"/>
    <property type="match status" value="1"/>
</dbReference>
<evidence type="ECO:0000313" key="12">
    <source>
        <dbReference type="EMBL" id="MCF4141436.1"/>
    </source>
</evidence>
<evidence type="ECO:0000256" key="4">
    <source>
        <dbReference type="ARBA" id="ARBA00022475"/>
    </source>
</evidence>
<evidence type="ECO:0000313" key="13">
    <source>
        <dbReference type="Proteomes" id="UP001200430"/>
    </source>
</evidence>
<name>A0ABS9EMD7_9BACT</name>
<evidence type="ECO:0000256" key="7">
    <source>
        <dbReference type="ARBA" id="ARBA00022989"/>
    </source>
</evidence>
<evidence type="ECO:0000256" key="6">
    <source>
        <dbReference type="ARBA" id="ARBA00022927"/>
    </source>
</evidence>
<keyword evidence="9 11" id="KW-0472">Membrane</keyword>
<sequence>MNQTGQAGAMQMFFPLVIFVVIFYFFIIRPQKKRQKKHDELLGSLTRGDRVVTAGGFIGIVREVKDDSLILEIADGVKVRVLKGSVSSKMVTETPDAKKSVKDETTSEPKNDNTEDKGEDSDEAK</sequence>
<feature type="compositionally biased region" description="Basic and acidic residues" evidence="10">
    <location>
        <begin position="95"/>
        <end position="116"/>
    </location>
</feature>
<keyword evidence="8" id="KW-0811">Translocation</keyword>
<reference evidence="12 13" key="1">
    <citation type="submission" date="2022-01" db="EMBL/GenBank/DDBJ databases">
        <title>Dethiosulfovibrio faecalis sp. nov., a novel proteolytic, non-sulfur-reducing bacterium isolated from a marine aquaculture solid waste bioreactor.</title>
        <authorList>
            <person name="Grabowski S."/>
            <person name="Apolinario E."/>
            <person name="Schneider N."/>
            <person name="Marshall C.W."/>
            <person name="Sowers K.R."/>
        </authorList>
    </citation>
    <scope>NUCLEOTIDE SEQUENCE [LARGE SCALE GENOMIC DNA]</scope>
    <source>
        <strain evidence="12 13">DSM 12537</strain>
    </source>
</reference>
<dbReference type="RefSeq" id="WP_236097857.1">
    <property type="nucleotide sequence ID" value="NZ_JAKGUD010000001.1"/>
</dbReference>
<evidence type="ECO:0000256" key="9">
    <source>
        <dbReference type="ARBA" id="ARBA00023136"/>
    </source>
</evidence>
<proteinExistence type="inferred from homology"/>
<evidence type="ECO:0000256" key="5">
    <source>
        <dbReference type="ARBA" id="ARBA00022692"/>
    </source>
</evidence>
<dbReference type="Proteomes" id="UP001200430">
    <property type="component" value="Unassembled WGS sequence"/>
</dbReference>
<comment type="similarity">
    <text evidence="2">Belongs to the YajC family.</text>
</comment>
<dbReference type="InterPro" id="IPR003849">
    <property type="entry name" value="Preprotein_translocase_YajC"/>
</dbReference>
<dbReference type="PANTHER" id="PTHR33909:SF1">
    <property type="entry name" value="SEC TRANSLOCON ACCESSORY COMPLEX SUBUNIT YAJC"/>
    <property type="match status" value="1"/>
</dbReference>
<keyword evidence="13" id="KW-1185">Reference proteome</keyword>
<evidence type="ECO:0000256" key="3">
    <source>
        <dbReference type="ARBA" id="ARBA00022448"/>
    </source>
</evidence>
<gene>
    <name evidence="12" type="primary">yajC</name>
    <name evidence="12" type="ORF">L2W38_01215</name>
</gene>
<comment type="caution">
    <text evidence="12">The sequence shown here is derived from an EMBL/GenBank/DDBJ whole genome shotgun (WGS) entry which is preliminary data.</text>
</comment>
<evidence type="ECO:0000256" key="11">
    <source>
        <dbReference type="SAM" id="Phobius"/>
    </source>
</evidence>
<feature type="region of interest" description="Disordered" evidence="10">
    <location>
        <begin position="90"/>
        <end position="125"/>
    </location>
</feature>
<evidence type="ECO:0000256" key="8">
    <source>
        <dbReference type="ARBA" id="ARBA00023010"/>
    </source>
</evidence>
<organism evidence="12 13">
    <name type="scientific">Dethiosulfovibrio marinus</name>
    <dbReference type="NCBI Taxonomy" id="133532"/>
    <lineage>
        <taxon>Bacteria</taxon>
        <taxon>Thermotogati</taxon>
        <taxon>Synergistota</taxon>
        <taxon>Synergistia</taxon>
        <taxon>Synergistales</taxon>
        <taxon>Dethiosulfovibrionaceae</taxon>
        <taxon>Dethiosulfovibrio</taxon>
    </lineage>
</organism>
<keyword evidence="4" id="KW-1003">Cell membrane</keyword>
<keyword evidence="6" id="KW-0653">Protein transport</keyword>
<comment type="subcellular location">
    <subcellularLocation>
        <location evidence="1">Cell membrane</location>
        <topology evidence="1">Single-pass membrane protein</topology>
    </subcellularLocation>
</comment>
<dbReference type="NCBIfam" id="TIGR00739">
    <property type="entry name" value="yajC"/>
    <property type="match status" value="1"/>
</dbReference>
<keyword evidence="5 11" id="KW-0812">Transmembrane</keyword>
<keyword evidence="3" id="KW-0813">Transport</keyword>
<dbReference type="SMART" id="SM01323">
    <property type="entry name" value="YajC"/>
    <property type="match status" value="1"/>
</dbReference>
<dbReference type="PRINTS" id="PR01853">
    <property type="entry name" value="YAJCTRNLCASE"/>
</dbReference>
<evidence type="ECO:0000256" key="2">
    <source>
        <dbReference type="ARBA" id="ARBA00006742"/>
    </source>
</evidence>
<keyword evidence="7 11" id="KW-1133">Transmembrane helix</keyword>